<feature type="region of interest" description="Disordered" evidence="1">
    <location>
        <begin position="1"/>
        <end position="20"/>
    </location>
</feature>
<dbReference type="EMBL" id="SRLO01000979">
    <property type="protein sequence ID" value="TNN43260.1"/>
    <property type="molecule type" value="Genomic_DNA"/>
</dbReference>
<proteinExistence type="predicted"/>
<dbReference type="InterPro" id="IPR051147">
    <property type="entry name" value="CFAP_domain-containing"/>
</dbReference>
<evidence type="ECO:0000313" key="3">
    <source>
        <dbReference type="Proteomes" id="UP000314294"/>
    </source>
</evidence>
<dbReference type="OrthoDB" id="10264298at2759"/>
<dbReference type="PANTHER" id="PTHR21683">
    <property type="entry name" value="COILED-COIL DOMAIN-CONTAINING PROTEIN 42 LIKE-2-LIKE-RELATED"/>
    <property type="match status" value="1"/>
</dbReference>
<accession>A0A4Z2FQX2</accession>
<comment type="caution">
    <text evidence="2">The sequence shown here is derived from an EMBL/GenBank/DDBJ whole genome shotgun (WGS) entry which is preliminary data.</text>
</comment>
<reference evidence="2 3" key="1">
    <citation type="submission" date="2019-03" db="EMBL/GenBank/DDBJ databases">
        <title>First draft genome of Liparis tanakae, snailfish: a comprehensive survey of snailfish specific genes.</title>
        <authorList>
            <person name="Kim W."/>
            <person name="Song I."/>
            <person name="Jeong J.-H."/>
            <person name="Kim D."/>
            <person name="Kim S."/>
            <person name="Ryu S."/>
            <person name="Song J.Y."/>
            <person name="Lee S.K."/>
        </authorList>
    </citation>
    <scope>NUCLEOTIDE SEQUENCE [LARGE SCALE GENOMIC DNA]</scope>
    <source>
        <tissue evidence="2">Muscle</tissue>
    </source>
</reference>
<evidence type="ECO:0000256" key="1">
    <source>
        <dbReference type="SAM" id="MobiDB-lite"/>
    </source>
</evidence>
<dbReference type="Proteomes" id="UP000314294">
    <property type="component" value="Unassembled WGS sequence"/>
</dbReference>
<gene>
    <name evidence="2" type="ORF">EYF80_046541</name>
</gene>
<organism evidence="2 3">
    <name type="scientific">Liparis tanakae</name>
    <name type="common">Tanaka's snailfish</name>
    <dbReference type="NCBI Taxonomy" id="230148"/>
    <lineage>
        <taxon>Eukaryota</taxon>
        <taxon>Metazoa</taxon>
        <taxon>Chordata</taxon>
        <taxon>Craniata</taxon>
        <taxon>Vertebrata</taxon>
        <taxon>Euteleostomi</taxon>
        <taxon>Actinopterygii</taxon>
        <taxon>Neopterygii</taxon>
        <taxon>Teleostei</taxon>
        <taxon>Neoteleostei</taxon>
        <taxon>Acanthomorphata</taxon>
        <taxon>Eupercaria</taxon>
        <taxon>Perciformes</taxon>
        <taxon>Cottioidei</taxon>
        <taxon>Cottales</taxon>
        <taxon>Liparidae</taxon>
        <taxon>Liparis</taxon>
    </lineage>
</organism>
<keyword evidence="3" id="KW-1185">Reference proteome</keyword>
<sequence length="245" mass="28103">MDGEDPPGNPPRRRRGGGEARSFLASARAVTAAAALLDGSVALFDLQKRRREEEELEAEIQEQRQFEDVQRLTGHIESLLHFQDDFYKRENQAHGQVEQLKESLLTLEDDHCLLQLQSNHQLSQLQSQIEKMRSEALSWVPGVTAISSLASELTPNQMFPEHTAPVLCETQLFMCSQERQWNHIQETAAQKTLLLGRIKMATFNLYEMTDAMVEGEHTLTMNDTEKQLEKVQMFIRDYEGLVKYQ</sequence>
<dbReference type="PANTHER" id="PTHR21683:SF2">
    <property type="entry name" value="COILED-COIL DOMAIN-CONTAINING PROTEIN 42 LIKE-2-LIKE"/>
    <property type="match status" value="1"/>
</dbReference>
<protein>
    <submittedName>
        <fullName evidence="2">Coiled-coil domain-containing protein 42</fullName>
    </submittedName>
</protein>
<dbReference type="AlphaFoldDB" id="A0A4Z2FQX2"/>
<evidence type="ECO:0000313" key="2">
    <source>
        <dbReference type="EMBL" id="TNN43260.1"/>
    </source>
</evidence>
<name>A0A4Z2FQX2_9TELE</name>